<dbReference type="PANTHER" id="PTHR46025">
    <property type="entry name" value="XYLOSYLTRANSFERASE OXT"/>
    <property type="match status" value="1"/>
</dbReference>
<evidence type="ECO:0000313" key="15">
    <source>
        <dbReference type="EMBL" id="QQL49550.1"/>
    </source>
</evidence>
<protein>
    <recommendedName>
        <fullName evidence="14">Peptide O-xylosyltransferase</fullName>
    </recommendedName>
</protein>
<dbReference type="KEGG" id="mgik:GO620_015460"/>
<dbReference type="GO" id="GO:0050650">
    <property type="term" value="P:chondroitin sulfate proteoglycan biosynthetic process"/>
    <property type="evidence" value="ECO:0007669"/>
    <property type="project" value="TreeGrafter"/>
</dbReference>
<keyword evidence="13" id="KW-0325">Glycoprotein</keyword>
<evidence type="ECO:0000256" key="1">
    <source>
        <dbReference type="ARBA" id="ARBA00004323"/>
    </source>
</evidence>
<dbReference type="InterPro" id="IPR003406">
    <property type="entry name" value="Glyco_trans_14"/>
</dbReference>
<dbReference type="AlphaFoldDB" id="A0A7T7FAI9"/>
<evidence type="ECO:0000256" key="8">
    <source>
        <dbReference type="ARBA" id="ARBA00022968"/>
    </source>
</evidence>
<evidence type="ECO:0000256" key="13">
    <source>
        <dbReference type="ARBA" id="ARBA00023180"/>
    </source>
</evidence>
<evidence type="ECO:0000256" key="14">
    <source>
        <dbReference type="ARBA" id="ARBA00042865"/>
    </source>
</evidence>
<keyword evidence="9" id="KW-1133">Transmembrane helix</keyword>
<name>A0A7T7FAI9_9SPHI</name>
<proteinExistence type="predicted"/>
<evidence type="ECO:0000256" key="12">
    <source>
        <dbReference type="ARBA" id="ARBA00023157"/>
    </source>
</evidence>
<dbReference type="RefSeq" id="WP_157524660.1">
    <property type="nucleotide sequence ID" value="NZ_CP066775.1"/>
</dbReference>
<keyword evidence="11" id="KW-0472">Membrane</keyword>
<evidence type="ECO:0000256" key="7">
    <source>
        <dbReference type="ARBA" id="ARBA00022824"/>
    </source>
</evidence>
<dbReference type="GO" id="GO:0046872">
    <property type="term" value="F:metal ion binding"/>
    <property type="evidence" value="ECO:0007669"/>
    <property type="project" value="UniProtKB-KW"/>
</dbReference>
<dbReference type="Proteomes" id="UP000429232">
    <property type="component" value="Chromosome"/>
</dbReference>
<dbReference type="GO" id="GO:0016020">
    <property type="term" value="C:membrane"/>
    <property type="evidence" value="ECO:0007669"/>
    <property type="project" value="InterPro"/>
</dbReference>
<keyword evidence="12" id="KW-1015">Disulfide bond</keyword>
<dbReference type="InterPro" id="IPR043538">
    <property type="entry name" value="XYLT"/>
</dbReference>
<sequence length="282" mass="32495">MKIAHLILAHRDLAQVARLVKQIAHPGSFVVIHIDKKCDMQGFLELEKQPDVYLMKNRIDVNWGGYSIVEATINGLRAIVELRREFDFVNLISGQDYPIKPIAEFNALLEENKGKCFFNYCLPGEPWLEEAQQKINTYNLTDWKLKGKYALQKLLNIALPKRTAPAGYTVIGFSAWFTIDAEATRYILKCCDDKLPITGFFKYSWGSDEMFFQTLIYNSPLKDKMVNHNYRYIDWSEKNPRPKTLTMADAPALKASDAFFARKFDQDAEVLDYIDQNLLSNS</sequence>
<gene>
    <name evidence="15" type="ORF">GO620_015460</name>
</gene>
<evidence type="ECO:0000256" key="10">
    <source>
        <dbReference type="ARBA" id="ARBA00023034"/>
    </source>
</evidence>
<keyword evidence="10" id="KW-0333">Golgi apparatus</keyword>
<evidence type="ECO:0000256" key="9">
    <source>
        <dbReference type="ARBA" id="ARBA00022989"/>
    </source>
</evidence>
<evidence type="ECO:0000256" key="2">
    <source>
        <dbReference type="ARBA" id="ARBA00004648"/>
    </source>
</evidence>
<reference evidence="15 16" key="1">
    <citation type="submission" date="2020-12" db="EMBL/GenBank/DDBJ databases">
        <title>HMF7856_wgs.fasta genome submission.</title>
        <authorList>
            <person name="Kang H."/>
            <person name="Kim H."/>
            <person name="Joh K."/>
        </authorList>
    </citation>
    <scope>NUCLEOTIDE SEQUENCE [LARGE SCALE GENOMIC DNA]</scope>
    <source>
        <strain evidence="15 16">HMF7856</strain>
    </source>
</reference>
<evidence type="ECO:0000256" key="3">
    <source>
        <dbReference type="ARBA" id="ARBA00022676"/>
    </source>
</evidence>
<keyword evidence="4 15" id="KW-0808">Transferase</keyword>
<keyword evidence="16" id="KW-1185">Reference proteome</keyword>
<dbReference type="GO" id="GO:0015012">
    <property type="term" value="P:heparan sulfate proteoglycan biosynthetic process"/>
    <property type="evidence" value="ECO:0007669"/>
    <property type="project" value="TreeGrafter"/>
</dbReference>
<keyword evidence="8" id="KW-0735">Signal-anchor</keyword>
<organism evidence="15 16">
    <name type="scientific">Mucilaginibacter ginkgonis</name>
    <dbReference type="NCBI Taxonomy" id="2682091"/>
    <lineage>
        <taxon>Bacteria</taxon>
        <taxon>Pseudomonadati</taxon>
        <taxon>Bacteroidota</taxon>
        <taxon>Sphingobacteriia</taxon>
        <taxon>Sphingobacteriales</taxon>
        <taxon>Sphingobacteriaceae</taxon>
        <taxon>Mucilaginibacter</taxon>
    </lineage>
</organism>
<evidence type="ECO:0000313" key="16">
    <source>
        <dbReference type="Proteomes" id="UP000429232"/>
    </source>
</evidence>
<evidence type="ECO:0000256" key="11">
    <source>
        <dbReference type="ARBA" id="ARBA00023136"/>
    </source>
</evidence>
<dbReference type="GO" id="GO:0030158">
    <property type="term" value="F:protein xylosyltransferase activity"/>
    <property type="evidence" value="ECO:0007669"/>
    <property type="project" value="InterPro"/>
</dbReference>
<evidence type="ECO:0000256" key="4">
    <source>
        <dbReference type="ARBA" id="ARBA00022679"/>
    </source>
</evidence>
<dbReference type="PANTHER" id="PTHR46025:SF3">
    <property type="entry name" value="XYLOSYLTRANSFERASE OXT"/>
    <property type="match status" value="1"/>
</dbReference>
<keyword evidence="5" id="KW-0812">Transmembrane</keyword>
<dbReference type="Pfam" id="PF02485">
    <property type="entry name" value="Branch"/>
    <property type="match status" value="1"/>
</dbReference>
<dbReference type="EMBL" id="CP066775">
    <property type="protein sequence ID" value="QQL49550.1"/>
    <property type="molecule type" value="Genomic_DNA"/>
</dbReference>
<keyword evidence="6" id="KW-0479">Metal-binding</keyword>
<comment type="subcellular location">
    <subcellularLocation>
        <location evidence="2">Endoplasmic reticulum membrane</location>
        <topology evidence="2">Single-pass type II membrane protein</topology>
    </subcellularLocation>
    <subcellularLocation>
        <location evidence="1">Golgi apparatus membrane</location>
        <topology evidence="1">Single-pass type II membrane protein</topology>
    </subcellularLocation>
</comment>
<evidence type="ECO:0000256" key="5">
    <source>
        <dbReference type="ARBA" id="ARBA00022692"/>
    </source>
</evidence>
<evidence type="ECO:0000256" key="6">
    <source>
        <dbReference type="ARBA" id="ARBA00022723"/>
    </source>
</evidence>
<accession>A0A7T7FAI9</accession>
<keyword evidence="7" id="KW-0256">Endoplasmic reticulum</keyword>
<keyword evidence="3" id="KW-0328">Glycosyltransferase</keyword>